<dbReference type="Pfam" id="PF02645">
    <property type="entry name" value="DegV"/>
    <property type="match status" value="1"/>
</dbReference>
<sequence length="278" mass="31584">MKSAIVIDSTTKLRKNFSSDVDIYTVPVRVFIDDEEFQDSDGLTQKILESIKEDKKVETSLPRIDYIEELFEKLHKEYDIVYVLSVSSLLSGTYNLLCTIANKYENIIVFDSKTVSIQNTYVLERMIKDISNGKILEEDDIISYRDESLFLISVFDITRLHKSGRIGKVVSLIGKIMHVKPVLTIARSGEVQLVQKAVSSKKISEILRERVEAFVEKQKNLGSSSFVIYGAVGRDEYKDYVYDIAKNYDLKPQFLDIGPAVMTHVGTEGFGLVIGVWE</sequence>
<dbReference type="Proteomes" id="UP000184207">
    <property type="component" value="Unassembled WGS sequence"/>
</dbReference>
<dbReference type="InterPro" id="IPR003797">
    <property type="entry name" value="DegV"/>
</dbReference>
<gene>
    <name evidence="2" type="ORF">SAMN02745226_00734</name>
</gene>
<name>A0A1M7SC69_FERGO</name>
<dbReference type="InterPro" id="IPR050270">
    <property type="entry name" value="DegV_domain_contain"/>
</dbReference>
<dbReference type="STRING" id="1121883.SAMN02745226_00734"/>
<reference evidence="3" key="1">
    <citation type="submission" date="2016-12" db="EMBL/GenBank/DDBJ databases">
        <authorList>
            <person name="Varghese N."/>
            <person name="Submissions S."/>
        </authorList>
    </citation>
    <scope>NUCLEOTIDE SEQUENCE [LARGE SCALE GENOMIC DNA]</scope>
    <source>
        <strain evidence="3">DSM 13020</strain>
    </source>
</reference>
<proteinExistence type="predicted"/>
<dbReference type="AlphaFoldDB" id="A0A1M7SC69"/>
<dbReference type="Gene3D" id="3.40.50.10170">
    <property type="match status" value="1"/>
</dbReference>
<evidence type="ECO:0000256" key="1">
    <source>
        <dbReference type="ARBA" id="ARBA00023121"/>
    </source>
</evidence>
<dbReference type="PANTHER" id="PTHR33434:SF2">
    <property type="entry name" value="FATTY ACID-BINDING PROTEIN TM_1468"/>
    <property type="match status" value="1"/>
</dbReference>
<dbReference type="InterPro" id="IPR043168">
    <property type="entry name" value="DegV_C"/>
</dbReference>
<dbReference type="NCBIfam" id="TIGR00762">
    <property type="entry name" value="DegV"/>
    <property type="match status" value="1"/>
</dbReference>
<organism evidence="2 3">
    <name type="scientific">Fervidobacterium gondwanense DSM 13020</name>
    <dbReference type="NCBI Taxonomy" id="1121883"/>
    <lineage>
        <taxon>Bacteria</taxon>
        <taxon>Thermotogati</taxon>
        <taxon>Thermotogota</taxon>
        <taxon>Thermotogae</taxon>
        <taxon>Thermotogales</taxon>
        <taxon>Fervidobacteriaceae</taxon>
        <taxon>Fervidobacterium</taxon>
    </lineage>
</organism>
<dbReference type="GO" id="GO:0008289">
    <property type="term" value="F:lipid binding"/>
    <property type="evidence" value="ECO:0007669"/>
    <property type="project" value="UniProtKB-KW"/>
</dbReference>
<dbReference type="PANTHER" id="PTHR33434">
    <property type="entry name" value="DEGV DOMAIN-CONTAINING PROTEIN DR_1986-RELATED"/>
    <property type="match status" value="1"/>
</dbReference>
<keyword evidence="3" id="KW-1185">Reference proteome</keyword>
<dbReference type="RefSeq" id="WP_072758481.1">
    <property type="nucleotide sequence ID" value="NZ_FRDJ01000003.1"/>
</dbReference>
<evidence type="ECO:0000313" key="2">
    <source>
        <dbReference type="EMBL" id="SHN56113.1"/>
    </source>
</evidence>
<dbReference type="OrthoDB" id="9775494at2"/>
<protein>
    <submittedName>
        <fullName evidence="2">EDD domain protein, DegV family</fullName>
    </submittedName>
</protein>
<keyword evidence="1" id="KW-0446">Lipid-binding</keyword>
<dbReference type="PROSITE" id="PS51482">
    <property type="entry name" value="DEGV"/>
    <property type="match status" value="1"/>
</dbReference>
<dbReference type="Gene3D" id="3.30.1180.10">
    <property type="match status" value="1"/>
</dbReference>
<dbReference type="SUPFAM" id="SSF82549">
    <property type="entry name" value="DAK1/DegV-like"/>
    <property type="match status" value="1"/>
</dbReference>
<evidence type="ECO:0000313" key="3">
    <source>
        <dbReference type="Proteomes" id="UP000184207"/>
    </source>
</evidence>
<dbReference type="EMBL" id="FRDJ01000003">
    <property type="protein sequence ID" value="SHN56113.1"/>
    <property type="molecule type" value="Genomic_DNA"/>
</dbReference>
<accession>A0A1M7SC69</accession>